<name>A0AAW0T394_SCYPA</name>
<gene>
    <name evidence="5" type="ORF">O3P69_007997</name>
</gene>
<proteinExistence type="predicted"/>
<comment type="subcellular location">
    <subcellularLocation>
        <location evidence="1">Secreted</location>
    </subcellularLocation>
</comment>
<evidence type="ECO:0000313" key="5">
    <source>
        <dbReference type="EMBL" id="KAK8380752.1"/>
    </source>
</evidence>
<dbReference type="InterPro" id="IPR051867">
    <property type="entry name" value="Angio_Inhib/Adhesion_GPCR"/>
</dbReference>
<dbReference type="EMBL" id="JARAKH010000041">
    <property type="protein sequence ID" value="KAK8380752.1"/>
    <property type="molecule type" value="Genomic_DNA"/>
</dbReference>
<protein>
    <submittedName>
        <fullName evidence="5">Uncharacterized protein</fullName>
    </submittedName>
</protein>
<keyword evidence="2" id="KW-0964">Secreted</keyword>
<sequence>MECWTSNVQPRSWSPQLSASACSNSNFSIFLTCPEVSVAALLATKSIKCVGSVCSISSALLPAPLRPPFTTAFHAQAGPLGQLDVLDAPATPQPESAVGVTHLADVLGSSVILGTPPTGKHCQSASSVPPPPSCRSNITPSSGVPGSPALVHEDWPPTAALCSQHPSPILWLAAQTRPAPTKLSHVTFTEFCVPRLQPGVVVALGSMLQTVGTRERRLLTRGSGAGTPVLVSPQVNLALHWQVDILPWLVCKGNFLRFHAVRKPNNGLECLVNPDNMKYQQQVYMATDY</sequence>
<keyword evidence="4" id="KW-1015">Disulfide bond</keyword>
<reference evidence="5 6" key="1">
    <citation type="submission" date="2023-03" db="EMBL/GenBank/DDBJ databases">
        <title>High-quality genome of Scylla paramamosain provides insights in environmental adaptation.</title>
        <authorList>
            <person name="Zhang L."/>
        </authorList>
    </citation>
    <scope>NUCLEOTIDE SEQUENCE [LARGE SCALE GENOMIC DNA]</scope>
    <source>
        <strain evidence="5">LZ_2023a</strain>
        <tissue evidence="5">Muscle</tissue>
    </source>
</reference>
<dbReference type="PANTHER" id="PTHR10239:SF29">
    <property type="entry name" value="AMOP DOMAIN-CONTAINING PROTEIN"/>
    <property type="match status" value="1"/>
</dbReference>
<dbReference type="Proteomes" id="UP001487740">
    <property type="component" value="Unassembled WGS sequence"/>
</dbReference>
<accession>A0AAW0T394</accession>
<dbReference type="PANTHER" id="PTHR10239">
    <property type="entry name" value="ISTHMIN-2"/>
    <property type="match status" value="1"/>
</dbReference>
<dbReference type="GO" id="GO:0005576">
    <property type="term" value="C:extracellular region"/>
    <property type="evidence" value="ECO:0007669"/>
    <property type="project" value="UniProtKB-SubCell"/>
</dbReference>
<dbReference type="AlphaFoldDB" id="A0AAW0T394"/>
<evidence type="ECO:0000256" key="4">
    <source>
        <dbReference type="ARBA" id="ARBA00023157"/>
    </source>
</evidence>
<evidence type="ECO:0000313" key="6">
    <source>
        <dbReference type="Proteomes" id="UP001487740"/>
    </source>
</evidence>
<keyword evidence="6" id="KW-1185">Reference proteome</keyword>
<evidence type="ECO:0000256" key="2">
    <source>
        <dbReference type="ARBA" id="ARBA00022525"/>
    </source>
</evidence>
<organism evidence="5 6">
    <name type="scientific">Scylla paramamosain</name>
    <name type="common">Mud crab</name>
    <dbReference type="NCBI Taxonomy" id="85552"/>
    <lineage>
        <taxon>Eukaryota</taxon>
        <taxon>Metazoa</taxon>
        <taxon>Ecdysozoa</taxon>
        <taxon>Arthropoda</taxon>
        <taxon>Crustacea</taxon>
        <taxon>Multicrustacea</taxon>
        <taxon>Malacostraca</taxon>
        <taxon>Eumalacostraca</taxon>
        <taxon>Eucarida</taxon>
        <taxon>Decapoda</taxon>
        <taxon>Pleocyemata</taxon>
        <taxon>Brachyura</taxon>
        <taxon>Eubrachyura</taxon>
        <taxon>Portunoidea</taxon>
        <taxon>Portunidae</taxon>
        <taxon>Portuninae</taxon>
        <taxon>Scylla</taxon>
    </lineage>
</organism>
<keyword evidence="3" id="KW-0732">Signal</keyword>
<evidence type="ECO:0000256" key="3">
    <source>
        <dbReference type="ARBA" id="ARBA00022729"/>
    </source>
</evidence>
<comment type="caution">
    <text evidence="5">The sequence shown here is derived from an EMBL/GenBank/DDBJ whole genome shotgun (WGS) entry which is preliminary data.</text>
</comment>
<evidence type="ECO:0000256" key="1">
    <source>
        <dbReference type="ARBA" id="ARBA00004613"/>
    </source>
</evidence>